<dbReference type="AlphaFoldDB" id="A0A545SLW7"/>
<dbReference type="Proteomes" id="UP000319732">
    <property type="component" value="Unassembled WGS sequence"/>
</dbReference>
<keyword evidence="2" id="KW-1185">Reference proteome</keyword>
<evidence type="ECO:0008006" key="3">
    <source>
        <dbReference type="Google" id="ProtNLM"/>
    </source>
</evidence>
<evidence type="ECO:0000313" key="2">
    <source>
        <dbReference type="Proteomes" id="UP000319732"/>
    </source>
</evidence>
<protein>
    <recommendedName>
        <fullName evidence="3">Phthalyl amidase</fullName>
    </recommendedName>
</protein>
<reference evidence="1 2" key="1">
    <citation type="submission" date="2019-06" db="EMBL/GenBank/DDBJ databases">
        <title>Whole genome sequence for Cellvibrionaceae sp. R142.</title>
        <authorList>
            <person name="Wang G."/>
        </authorList>
    </citation>
    <scope>NUCLEOTIDE SEQUENCE [LARGE SCALE GENOMIC DNA]</scope>
    <source>
        <strain evidence="1 2">R142</strain>
    </source>
</reference>
<comment type="caution">
    <text evidence="1">The sequence shown here is derived from an EMBL/GenBank/DDBJ whole genome shotgun (WGS) entry which is preliminary data.</text>
</comment>
<organism evidence="1 2">
    <name type="scientific">Exilibacterium tricleocarpae</name>
    <dbReference type="NCBI Taxonomy" id="2591008"/>
    <lineage>
        <taxon>Bacteria</taxon>
        <taxon>Pseudomonadati</taxon>
        <taxon>Pseudomonadota</taxon>
        <taxon>Gammaproteobacteria</taxon>
        <taxon>Cellvibrionales</taxon>
        <taxon>Cellvibrionaceae</taxon>
        <taxon>Exilibacterium</taxon>
    </lineage>
</organism>
<evidence type="ECO:0000313" key="1">
    <source>
        <dbReference type="EMBL" id="TQV65977.1"/>
    </source>
</evidence>
<dbReference type="EMBL" id="VHSG01000045">
    <property type="protein sequence ID" value="TQV65977.1"/>
    <property type="molecule type" value="Genomic_DNA"/>
</dbReference>
<dbReference type="OrthoDB" id="7197847at2"/>
<dbReference type="Gene3D" id="3.40.50.1820">
    <property type="entry name" value="alpha/beta hydrolase"/>
    <property type="match status" value="1"/>
</dbReference>
<dbReference type="RefSeq" id="WP_142930203.1">
    <property type="nucleotide sequence ID" value="NZ_ML660120.1"/>
</dbReference>
<sequence length="456" mass="51080">MTTLSRQPLLAIITIAWLGISSLSVNADHNWRASRDIPPYFVDTTKLPFTALPDLPARQLWGVIRGAGYRIEVPDAWNGDLVMWAHGFRGDGLELTVDNHPLRAWLLANGFAWAASSFSRNNYEVGQAALDSHRLRLAFRRLVAKPHRVYMSGASMGGHITGVVIERWPWRYNGALSICGVMGDLDLFDYFFDFSLVAQSLADIEAEFPPPADYATAVIPEIRAQLELFPDSFPFTLNQAGESLKQATRFLTGGARPTFDQGFIFWNGVNRDFVLGLADGDGTPEDSRRVVVDTTDSIYQLDGDPSLSPEEQRLNDSVLRIEDEGRKKYQRGLRLRSIPKIRGNIRMPVLSLHTLGDLFVPFHMQQIYARRVARYGRSHLLVQRAIRDFGHCTFTPEELSRGMSDLVDWVEHGSRPAGDNILDPQIVADPDFGCRFTEGSHDYDFPLTIPACSGGQ</sequence>
<dbReference type="InterPro" id="IPR029058">
    <property type="entry name" value="AB_hydrolase_fold"/>
</dbReference>
<name>A0A545SLW7_9GAMM</name>
<accession>A0A545SLW7</accession>
<gene>
    <name evidence="1" type="ORF">FKG94_27680</name>
</gene>
<dbReference type="SUPFAM" id="SSF53474">
    <property type="entry name" value="alpha/beta-Hydrolases"/>
    <property type="match status" value="1"/>
</dbReference>
<proteinExistence type="predicted"/>